<dbReference type="AlphaFoldDB" id="A0A9P5HMX0"/>
<dbReference type="InterPro" id="IPR051795">
    <property type="entry name" value="Glycosyl_Hydrlase_43"/>
</dbReference>
<evidence type="ECO:0000256" key="6">
    <source>
        <dbReference type="RuleBase" id="RU361187"/>
    </source>
</evidence>
<dbReference type="SUPFAM" id="SSF75005">
    <property type="entry name" value="Arabinanase/levansucrase/invertase"/>
    <property type="match status" value="1"/>
</dbReference>
<dbReference type="PANTHER" id="PTHR42812:SF12">
    <property type="entry name" value="BETA-XYLOSIDASE-RELATED"/>
    <property type="match status" value="1"/>
</dbReference>
<feature type="active site" description="Proton acceptor" evidence="4">
    <location>
        <position position="14"/>
    </location>
</feature>
<dbReference type="InterPro" id="IPR006710">
    <property type="entry name" value="Glyco_hydro_43"/>
</dbReference>
<protein>
    <recommendedName>
        <fullName evidence="7">Beta-xylosidase C-terminal Concanavalin A-like domain-containing protein</fullName>
    </recommendedName>
</protein>
<accession>A0A9P5HMX0</accession>
<feature type="active site" description="Proton donor" evidence="4">
    <location>
        <position position="172"/>
    </location>
</feature>
<feature type="site" description="Important for catalytic activity, responsible for pKa modulation of the active site Glu and correct orientation of both the proton donor and substrate" evidence="5">
    <location>
        <position position="118"/>
    </location>
</feature>
<dbReference type="PANTHER" id="PTHR42812">
    <property type="entry name" value="BETA-XYLOSIDASE"/>
    <property type="match status" value="1"/>
</dbReference>
<evidence type="ECO:0000256" key="2">
    <source>
        <dbReference type="ARBA" id="ARBA00022801"/>
    </source>
</evidence>
<gene>
    <name evidence="8" type="ORF">G7Z17_g693</name>
</gene>
<evidence type="ECO:0000256" key="3">
    <source>
        <dbReference type="ARBA" id="ARBA00023295"/>
    </source>
</evidence>
<evidence type="ECO:0000256" key="5">
    <source>
        <dbReference type="PIRSR" id="PIRSR606710-2"/>
    </source>
</evidence>
<dbReference type="GO" id="GO:0005975">
    <property type="term" value="P:carbohydrate metabolic process"/>
    <property type="evidence" value="ECO:0007669"/>
    <property type="project" value="InterPro"/>
</dbReference>
<reference evidence="8" key="1">
    <citation type="submission" date="2020-03" db="EMBL/GenBank/DDBJ databases">
        <title>Draft Genome Sequence of Cylindrodendrum hubeiense.</title>
        <authorList>
            <person name="Buettner E."/>
            <person name="Kellner H."/>
        </authorList>
    </citation>
    <scope>NUCLEOTIDE SEQUENCE</scope>
    <source>
        <strain evidence="8">IHI 201604</strain>
    </source>
</reference>
<dbReference type="Proteomes" id="UP000722485">
    <property type="component" value="Unassembled WGS sequence"/>
</dbReference>
<keyword evidence="9" id="KW-1185">Reference proteome</keyword>
<keyword evidence="3 6" id="KW-0326">Glycosidase</keyword>
<dbReference type="Pfam" id="PF17851">
    <property type="entry name" value="GH43_C2"/>
    <property type="match status" value="1"/>
</dbReference>
<dbReference type="InterPro" id="IPR023296">
    <property type="entry name" value="Glyco_hydro_beta-prop_sf"/>
</dbReference>
<evidence type="ECO:0000259" key="7">
    <source>
        <dbReference type="Pfam" id="PF17851"/>
    </source>
</evidence>
<dbReference type="Gene3D" id="2.115.10.20">
    <property type="entry name" value="Glycosyl hydrolase domain, family 43"/>
    <property type="match status" value="1"/>
</dbReference>
<dbReference type="SUPFAM" id="SSF49899">
    <property type="entry name" value="Concanavalin A-like lectins/glucanases"/>
    <property type="match status" value="1"/>
</dbReference>
<name>A0A9P5HMX0_9HYPO</name>
<dbReference type="OrthoDB" id="408373at2759"/>
<dbReference type="GO" id="GO:0004553">
    <property type="term" value="F:hydrolase activity, hydrolyzing O-glycosyl compounds"/>
    <property type="evidence" value="ECO:0007669"/>
    <property type="project" value="InterPro"/>
</dbReference>
<evidence type="ECO:0000313" key="9">
    <source>
        <dbReference type="Proteomes" id="UP000722485"/>
    </source>
</evidence>
<dbReference type="InterPro" id="IPR041542">
    <property type="entry name" value="GH43_C2"/>
</dbReference>
<evidence type="ECO:0000256" key="4">
    <source>
        <dbReference type="PIRSR" id="PIRSR606710-1"/>
    </source>
</evidence>
<evidence type="ECO:0000256" key="1">
    <source>
        <dbReference type="ARBA" id="ARBA00009865"/>
    </source>
</evidence>
<evidence type="ECO:0000313" key="8">
    <source>
        <dbReference type="EMBL" id="KAF7557430.1"/>
    </source>
</evidence>
<proteinExistence type="inferred from homology"/>
<dbReference type="EMBL" id="JAANBB010000005">
    <property type="protein sequence ID" value="KAF7557430.1"/>
    <property type="molecule type" value="Genomic_DNA"/>
</dbReference>
<dbReference type="CDD" id="cd18617">
    <property type="entry name" value="GH43_XynB-like"/>
    <property type="match status" value="1"/>
</dbReference>
<dbReference type="Pfam" id="PF04616">
    <property type="entry name" value="Glyco_hydro_43"/>
    <property type="match status" value="1"/>
</dbReference>
<dbReference type="Gene3D" id="2.60.120.200">
    <property type="match status" value="1"/>
</dbReference>
<comment type="similarity">
    <text evidence="1 6">Belongs to the glycosyl hydrolase 43 family.</text>
</comment>
<comment type="caution">
    <text evidence="8">The sequence shown here is derived from an EMBL/GenBank/DDBJ whole genome shotgun (WGS) entry which is preliminary data.</text>
</comment>
<feature type="domain" description="Beta-xylosidase C-terminal Concanavalin A-like" evidence="7">
    <location>
        <begin position="303"/>
        <end position="479"/>
    </location>
</feature>
<dbReference type="InterPro" id="IPR013320">
    <property type="entry name" value="ConA-like_dom_sf"/>
</dbReference>
<organism evidence="8 9">
    <name type="scientific">Cylindrodendrum hubeiense</name>
    <dbReference type="NCBI Taxonomy" id="595255"/>
    <lineage>
        <taxon>Eukaryota</taxon>
        <taxon>Fungi</taxon>
        <taxon>Dikarya</taxon>
        <taxon>Ascomycota</taxon>
        <taxon>Pezizomycotina</taxon>
        <taxon>Sordariomycetes</taxon>
        <taxon>Hypocreomycetidae</taxon>
        <taxon>Hypocreales</taxon>
        <taxon>Nectriaceae</taxon>
        <taxon>Cylindrodendrum</taxon>
    </lineage>
</organism>
<keyword evidence="2 6" id="KW-0378">Hydrolase</keyword>
<sequence length="489" mass="54109">MTSINPIIPGFAPDPSCIKVGDWYFLVNSTFHFFPGLPIYASQDLVSWTQIGNAINRPGALSLAKSRTKPVTQDNGCVLLAAGGLYAPTIRFHDGTFFVDVWSNNWSDPVYFKFDGIDPSIFFDDDGKVYIHGANNVGGSSAVTNFEVDINTGELLSPERVLWSGTGGLYPEGPHIYKKDGWYYLMISEGGTLEGHMVTIARSKGIWGPYEECPHNPILSARGTDEYIQHTGHCDAFQDGDGNWVGVCLGVRKDGEGRFVMGRETFLTRGNWDEDWPSFDPVKLDPTGLEPKQGYVSPTAAPNVEFLYIRDYDMTRYSILEGGALITLTPSATDLSHPEMSPTFIGRRQRLLKGESSATVKEGQDSWAGKHVKTGLACYKDEFRYARIYYDASISAVVFELNHFLQEKMKTQTHPVKIASTLSLKIEYTEQDYHLSFRSEQSSSGSWKTLGVVDTLDLTGSDYVGPVIGVFAVAEGPEARVDVLDFTVN</sequence>